<dbReference type="InterPro" id="IPR010730">
    <property type="entry name" value="HET"/>
</dbReference>
<comment type="caution">
    <text evidence="2">The sequence shown here is derived from an EMBL/GenBank/DDBJ whole genome shotgun (WGS) entry which is preliminary data.</text>
</comment>
<proteinExistence type="predicted"/>
<dbReference type="Pfam" id="PF06985">
    <property type="entry name" value="HET"/>
    <property type="match status" value="1"/>
</dbReference>
<evidence type="ECO:0000313" key="3">
    <source>
        <dbReference type="Proteomes" id="UP000532311"/>
    </source>
</evidence>
<dbReference type="PANTHER" id="PTHR24148">
    <property type="entry name" value="ANKYRIN REPEAT DOMAIN-CONTAINING PROTEIN 39 HOMOLOG-RELATED"/>
    <property type="match status" value="1"/>
</dbReference>
<keyword evidence="3" id="KW-1185">Reference proteome</keyword>
<dbReference type="InterPro" id="IPR052895">
    <property type="entry name" value="HetReg/Transcr_Mod"/>
</dbReference>
<organism evidence="2 3">
    <name type="scientific">Fusarium globosum</name>
    <dbReference type="NCBI Taxonomy" id="78864"/>
    <lineage>
        <taxon>Eukaryota</taxon>
        <taxon>Fungi</taxon>
        <taxon>Dikarya</taxon>
        <taxon>Ascomycota</taxon>
        <taxon>Pezizomycotina</taxon>
        <taxon>Sordariomycetes</taxon>
        <taxon>Hypocreomycetidae</taxon>
        <taxon>Hypocreales</taxon>
        <taxon>Nectriaceae</taxon>
        <taxon>Fusarium</taxon>
        <taxon>Fusarium fujikuroi species complex</taxon>
    </lineage>
</organism>
<dbReference type="Proteomes" id="UP000532311">
    <property type="component" value="Unassembled WGS sequence"/>
</dbReference>
<dbReference type="EMBL" id="JAAQPF010000145">
    <property type="protein sequence ID" value="KAF5713700.1"/>
    <property type="molecule type" value="Genomic_DNA"/>
</dbReference>
<gene>
    <name evidence="2" type="ORF">FGLOB1_3918</name>
</gene>
<dbReference type="AlphaFoldDB" id="A0A8H6DEM2"/>
<feature type="domain" description="Heterokaryon incompatibility" evidence="1">
    <location>
        <begin position="44"/>
        <end position="211"/>
    </location>
</feature>
<reference evidence="2 3" key="1">
    <citation type="submission" date="2020-05" db="EMBL/GenBank/DDBJ databases">
        <title>Identification and distribution of gene clusters putatively required for synthesis of sphingolipid metabolism inhibitors in phylogenetically diverse species of the filamentous fungus Fusarium.</title>
        <authorList>
            <person name="Kim H.-S."/>
            <person name="Busman M."/>
            <person name="Brown D.W."/>
            <person name="Divon H."/>
            <person name="Uhlig S."/>
            <person name="Proctor R.H."/>
        </authorList>
    </citation>
    <scope>NUCLEOTIDE SEQUENCE [LARGE SCALE GENOMIC DNA]</scope>
    <source>
        <strain evidence="2 3">NRRL 26131</strain>
    </source>
</reference>
<accession>A0A8H6DEM2</accession>
<dbReference type="PANTHER" id="PTHR24148:SF64">
    <property type="entry name" value="HETEROKARYON INCOMPATIBILITY DOMAIN-CONTAINING PROTEIN"/>
    <property type="match status" value="1"/>
</dbReference>
<evidence type="ECO:0000313" key="2">
    <source>
        <dbReference type="EMBL" id="KAF5713700.1"/>
    </source>
</evidence>
<name>A0A8H6DEM2_9HYPO</name>
<sequence>MSSSSVYEALGQNTIRLLRLHNEASLNAISGKLITVKIENAPAYHALSYCWGAEEHNIPIEINGGIINVGPNLYAAVKRLNDLTIEERRMNDMEVKWLWIDRICINQDDPLERNRQVQLMGSIFSMAKRTLIWLGTDFDGCSDAWDLVDQVFNVFNDEYPNTRFLADLPFRMYSEERHVTYGLPALESTLWKQLHRLLQRPWFTRVWVIQEVVLSPQDPLIIHGHRVYPWYRLGWVASWLRRSGYLRLSRVPNQMLNVDMISNIRRSGTLWSLDALLVSTSVKTHATDQRDKVMTYPKEKLEALADHPTWQGVRTSGIGN</sequence>
<evidence type="ECO:0000259" key="1">
    <source>
        <dbReference type="Pfam" id="PF06985"/>
    </source>
</evidence>
<protein>
    <submittedName>
        <fullName evidence="2">Het domain-containing protein</fullName>
    </submittedName>
</protein>